<accession>A0ABS0ASB4</accession>
<keyword evidence="3" id="KW-1185">Reference proteome</keyword>
<keyword evidence="1" id="KW-1133">Transmembrane helix</keyword>
<keyword evidence="1" id="KW-0472">Membrane</keyword>
<organism evidence="2 3">
    <name type="scientific">Alloalcanivorax profundimaris</name>
    <dbReference type="NCBI Taxonomy" id="2735259"/>
    <lineage>
        <taxon>Bacteria</taxon>
        <taxon>Pseudomonadati</taxon>
        <taxon>Pseudomonadota</taxon>
        <taxon>Gammaproteobacteria</taxon>
        <taxon>Oceanospirillales</taxon>
        <taxon>Alcanivoracaceae</taxon>
        <taxon>Alloalcanivorax</taxon>
    </lineage>
</organism>
<dbReference type="PANTHER" id="PTHR34219">
    <property type="entry name" value="IRON-REGULATED INNER MEMBRANE PROTEIN-RELATED"/>
    <property type="match status" value="1"/>
</dbReference>
<name>A0ABS0ASB4_9GAMM</name>
<protein>
    <recommendedName>
        <fullName evidence="4">PepSY domain-containing protein</fullName>
    </recommendedName>
</protein>
<feature type="transmembrane region" description="Helical" evidence="1">
    <location>
        <begin position="187"/>
        <end position="220"/>
    </location>
</feature>
<dbReference type="PANTHER" id="PTHR34219:SF9">
    <property type="entry name" value="IRON-REGULATED INNER MEMBRANE PROTEIN"/>
    <property type="match status" value="1"/>
</dbReference>
<sequence>MRAETLKRHIDLHAWVGILTGLALFVAFFAGALNMFHHELHHWQEPAATEAAAPDANMQALLDTVVANNPEAGNWMFLIPGDDPSAIWRETVDGDSVWHTEHASDFNDAGEKVAPAGGSGLSEFVNELHFELAIPKVGLYFMGVVSVLYGAALIGGLVIHWSRLKKEFFALKHQGNLRRYWKNLHNLVGVISYPFHVIFAWTGAAMGCLAIVTLVMGGLVFGPQFQPAFTEATEAWPTPEASGNPAAMAGVDDYLAGARQAMPELDVGWIELQQYGDENAVVDVGGSVHGKVAHYSHVVMRGDNAELLTVSGPGQRSFNHFLMAPVYSLHFGDYGGLFVRLMYFALALLGCLLFFSGNIMWCERRTDRQGPSRSAAFMLRLTLGVTFGVMAGLAMAFIVSKPMLYSPWQAWTAPAEKIAFLVTLLIALAAAFRAAPLTTAGLWPKVCAGLYLLAPLVQGALEGFHTWLEPDFLLVNGSLLAVAASLILVDRLRRRRLRRAAPHPLWVGAAHPVTAANPVGPDPA</sequence>
<dbReference type="InterPro" id="IPR005625">
    <property type="entry name" value="PepSY-ass_TM"/>
</dbReference>
<evidence type="ECO:0008006" key="4">
    <source>
        <dbReference type="Google" id="ProtNLM"/>
    </source>
</evidence>
<feature type="transmembrane region" description="Helical" evidence="1">
    <location>
        <begin position="442"/>
        <end position="460"/>
    </location>
</feature>
<reference evidence="2 3" key="1">
    <citation type="submission" date="2012-09" db="EMBL/GenBank/DDBJ databases">
        <title>Genome Sequence of alkane-degrading Bacterium Alcanivorax sp. 521-1.</title>
        <authorList>
            <person name="Lai Q."/>
            <person name="Shao Z."/>
        </authorList>
    </citation>
    <scope>NUCLEOTIDE SEQUENCE [LARGE SCALE GENOMIC DNA]</scope>
    <source>
        <strain evidence="2 3">521-1</strain>
    </source>
</reference>
<evidence type="ECO:0000256" key="1">
    <source>
        <dbReference type="SAM" id="Phobius"/>
    </source>
</evidence>
<keyword evidence="1" id="KW-0812">Transmembrane</keyword>
<gene>
    <name evidence="2" type="ORF">Y5W_01625</name>
</gene>
<proteinExistence type="predicted"/>
<dbReference type="Pfam" id="PF03929">
    <property type="entry name" value="PepSY_TM"/>
    <property type="match status" value="1"/>
</dbReference>
<feature type="transmembrane region" description="Helical" evidence="1">
    <location>
        <begin position="418"/>
        <end position="435"/>
    </location>
</feature>
<feature type="transmembrane region" description="Helical" evidence="1">
    <location>
        <begin position="377"/>
        <end position="398"/>
    </location>
</feature>
<comment type="caution">
    <text evidence="2">The sequence shown here is derived from an EMBL/GenBank/DDBJ whole genome shotgun (WGS) entry which is preliminary data.</text>
</comment>
<feature type="transmembrane region" description="Helical" evidence="1">
    <location>
        <begin position="12"/>
        <end position="33"/>
    </location>
</feature>
<evidence type="ECO:0000313" key="2">
    <source>
        <dbReference type="EMBL" id="MBF5056331.1"/>
    </source>
</evidence>
<dbReference type="RefSeq" id="WP_194864847.1">
    <property type="nucleotide sequence ID" value="NZ_ARXX01000020.1"/>
</dbReference>
<dbReference type="Proteomes" id="UP000662703">
    <property type="component" value="Unassembled WGS sequence"/>
</dbReference>
<evidence type="ECO:0000313" key="3">
    <source>
        <dbReference type="Proteomes" id="UP000662703"/>
    </source>
</evidence>
<dbReference type="EMBL" id="ARXX01000020">
    <property type="protein sequence ID" value="MBF5056331.1"/>
    <property type="molecule type" value="Genomic_DNA"/>
</dbReference>
<feature type="transmembrane region" description="Helical" evidence="1">
    <location>
        <begin position="337"/>
        <end position="356"/>
    </location>
</feature>
<feature type="transmembrane region" description="Helical" evidence="1">
    <location>
        <begin position="472"/>
        <end position="489"/>
    </location>
</feature>
<feature type="transmembrane region" description="Helical" evidence="1">
    <location>
        <begin position="137"/>
        <end position="159"/>
    </location>
</feature>